<reference evidence="4 5" key="1">
    <citation type="submission" date="2021-09" db="EMBL/GenBank/DDBJ databases">
        <title>Lysobacter sp. 13A isolated from the river sediment.</title>
        <authorList>
            <person name="Liu H."/>
            <person name="Li S."/>
            <person name="Mao S."/>
        </authorList>
    </citation>
    <scope>NUCLEOTIDE SEQUENCE [LARGE SCALE GENOMIC DNA]</scope>
    <source>
        <strain evidence="4 5">13A</strain>
    </source>
</reference>
<dbReference type="PIRSF" id="PIRSF036893">
    <property type="entry name" value="Lipocalin_ApoD"/>
    <property type="match status" value="1"/>
</dbReference>
<keyword evidence="2" id="KW-0446">Lipid-binding</keyword>
<dbReference type="InterPro" id="IPR012674">
    <property type="entry name" value="Calycin"/>
</dbReference>
<gene>
    <name evidence="4" type="ORF">K6753_08790</name>
</gene>
<proteinExistence type="inferred from homology"/>
<comment type="similarity">
    <text evidence="1 2">Belongs to the calycin superfamily. Lipocalin family.</text>
</comment>
<keyword evidence="2" id="KW-0732">Signal</keyword>
<accession>A0ABS7T6Y1</accession>
<dbReference type="Pfam" id="PF08212">
    <property type="entry name" value="Lipocalin_2"/>
    <property type="match status" value="1"/>
</dbReference>
<dbReference type="PRINTS" id="PR01171">
    <property type="entry name" value="BCTLIPOCALIN"/>
</dbReference>
<keyword evidence="2" id="KW-0998">Cell outer membrane</keyword>
<dbReference type="CDD" id="cd19438">
    <property type="entry name" value="lipocalin_Blc-like"/>
    <property type="match status" value="1"/>
</dbReference>
<dbReference type="InterPro" id="IPR022271">
    <property type="entry name" value="Lipocalin_ApoD"/>
</dbReference>
<dbReference type="RefSeq" id="WP_425492091.1">
    <property type="nucleotide sequence ID" value="NZ_JAINZW010000003.1"/>
</dbReference>
<sequence length="177" mass="19644">MLKSALITLAMAASAASAPALANQPVSSLDLQRYAGTWHEIAHLPMFFQRKCVDTVTATYTVNADGTIGVRNACRTRSGDMDESTGVARPVEGLDGALQVRFAPEWLSWVPMVWADYWVIDLDPDYQWAVVGGPSKKYLWILSRRPAMDQALFVRLKEDARRRGYPVDDLVMAAPLD</sequence>
<dbReference type="Gene3D" id="2.40.128.20">
    <property type="match status" value="1"/>
</dbReference>
<dbReference type="PANTHER" id="PTHR10612">
    <property type="entry name" value="APOLIPOPROTEIN D"/>
    <property type="match status" value="1"/>
</dbReference>
<name>A0ABS7T6Y1_9GAMM</name>
<keyword evidence="2" id="KW-0472">Membrane</keyword>
<comment type="subcellular location">
    <subcellularLocation>
        <location evidence="2">Cell outer membrane</location>
    </subcellularLocation>
</comment>
<dbReference type="InterPro" id="IPR047202">
    <property type="entry name" value="Lipocalin_Blc-like_dom"/>
</dbReference>
<keyword evidence="5" id="KW-1185">Reference proteome</keyword>
<comment type="function">
    <text evidence="2">Involved in the storage or transport of lipids necessary for membrane maintenance under stressful conditions. Displays a binding preference for lysophospholipids.</text>
</comment>
<keyword evidence="2" id="KW-0449">Lipoprotein</keyword>
<dbReference type="InterPro" id="IPR022272">
    <property type="entry name" value="Lipocalin_CS"/>
</dbReference>
<dbReference type="InterPro" id="IPR002446">
    <property type="entry name" value="Lipocalin_bac"/>
</dbReference>
<dbReference type="InterPro" id="IPR000566">
    <property type="entry name" value="Lipocln_cytosolic_FA-bd_dom"/>
</dbReference>
<feature type="domain" description="Lipocalin/cytosolic fatty-acid binding" evidence="3">
    <location>
        <begin position="29"/>
        <end position="173"/>
    </location>
</feature>
<evidence type="ECO:0000313" key="5">
    <source>
        <dbReference type="Proteomes" id="UP001430954"/>
    </source>
</evidence>
<comment type="caution">
    <text evidence="4">The sequence shown here is derived from an EMBL/GenBank/DDBJ whole genome shotgun (WGS) entry which is preliminary data.</text>
</comment>
<evidence type="ECO:0000256" key="1">
    <source>
        <dbReference type="ARBA" id="ARBA00006889"/>
    </source>
</evidence>
<dbReference type="PROSITE" id="PS00213">
    <property type="entry name" value="LIPOCALIN"/>
    <property type="match status" value="1"/>
</dbReference>
<dbReference type="EMBL" id="JAINZW010000003">
    <property type="protein sequence ID" value="MBZ4039629.1"/>
    <property type="molecule type" value="Genomic_DNA"/>
</dbReference>
<dbReference type="SUPFAM" id="SSF50814">
    <property type="entry name" value="Lipocalins"/>
    <property type="match status" value="1"/>
</dbReference>
<evidence type="ECO:0000259" key="3">
    <source>
        <dbReference type="Pfam" id="PF08212"/>
    </source>
</evidence>
<evidence type="ECO:0000313" key="4">
    <source>
        <dbReference type="EMBL" id="MBZ4039629.1"/>
    </source>
</evidence>
<evidence type="ECO:0000256" key="2">
    <source>
        <dbReference type="PIRNR" id="PIRNR036893"/>
    </source>
</evidence>
<feature type="chain" id="PRO_5045016518" description="Outer membrane lipoprotein Blc" evidence="2">
    <location>
        <begin position="23"/>
        <end position="177"/>
    </location>
</feature>
<feature type="signal peptide" evidence="2">
    <location>
        <begin position="1"/>
        <end position="22"/>
    </location>
</feature>
<protein>
    <recommendedName>
        <fullName evidence="2">Outer membrane lipoprotein Blc</fullName>
    </recommendedName>
</protein>
<dbReference type="PANTHER" id="PTHR10612:SF34">
    <property type="entry name" value="APOLIPOPROTEIN D"/>
    <property type="match status" value="1"/>
</dbReference>
<dbReference type="Proteomes" id="UP001430954">
    <property type="component" value="Unassembled WGS sequence"/>
</dbReference>
<comment type="subunit">
    <text evidence="2">Homodimer.</text>
</comment>
<organism evidence="4 5">
    <name type="scientific">Novilysobacter selenitireducens</name>
    <dbReference type="NCBI Taxonomy" id="2872639"/>
    <lineage>
        <taxon>Bacteria</taxon>
        <taxon>Pseudomonadati</taxon>
        <taxon>Pseudomonadota</taxon>
        <taxon>Gammaproteobacteria</taxon>
        <taxon>Lysobacterales</taxon>
        <taxon>Lysobacteraceae</taxon>
        <taxon>Novilysobacter</taxon>
    </lineage>
</organism>